<dbReference type="InterPro" id="IPR001683">
    <property type="entry name" value="PX_dom"/>
</dbReference>
<organism evidence="5 6">
    <name type="scientific">Dictyostelium purpureum</name>
    <name type="common">Slime mold</name>
    <dbReference type="NCBI Taxonomy" id="5786"/>
    <lineage>
        <taxon>Eukaryota</taxon>
        <taxon>Amoebozoa</taxon>
        <taxon>Evosea</taxon>
        <taxon>Eumycetozoa</taxon>
        <taxon>Dictyostelia</taxon>
        <taxon>Dictyosteliales</taxon>
        <taxon>Dictyosteliaceae</taxon>
        <taxon>Dictyostelium</taxon>
    </lineage>
</organism>
<dbReference type="VEuPathDB" id="AmoebaDB:DICPUDRAFT_153591"/>
<dbReference type="Gene3D" id="1.20.900.10">
    <property type="entry name" value="Dbl homology (DH) domain"/>
    <property type="match status" value="1"/>
</dbReference>
<dbReference type="CDD" id="cd06093">
    <property type="entry name" value="PX_domain"/>
    <property type="match status" value="1"/>
</dbReference>
<dbReference type="GO" id="GO:0035091">
    <property type="term" value="F:phosphatidylinositol binding"/>
    <property type="evidence" value="ECO:0007669"/>
    <property type="project" value="InterPro"/>
</dbReference>
<dbReference type="FunCoup" id="F0ZP99">
    <property type="interactions" value="743"/>
</dbReference>
<dbReference type="Gene3D" id="3.30.1520.10">
    <property type="entry name" value="Phox-like domain"/>
    <property type="match status" value="1"/>
</dbReference>
<dbReference type="InterPro" id="IPR035899">
    <property type="entry name" value="DBL_dom_sf"/>
</dbReference>
<reference evidence="6" key="1">
    <citation type="journal article" date="2011" name="Genome Biol.">
        <title>Comparative genomics of the social amoebae Dictyostelium discoideum and Dictyostelium purpureum.</title>
        <authorList>
            <consortium name="US DOE Joint Genome Institute (JGI-PGF)"/>
            <person name="Sucgang R."/>
            <person name="Kuo A."/>
            <person name="Tian X."/>
            <person name="Salerno W."/>
            <person name="Parikh A."/>
            <person name="Feasley C.L."/>
            <person name="Dalin E."/>
            <person name="Tu H."/>
            <person name="Huang E."/>
            <person name="Barry K."/>
            <person name="Lindquist E."/>
            <person name="Shapiro H."/>
            <person name="Bruce D."/>
            <person name="Schmutz J."/>
            <person name="Salamov A."/>
            <person name="Fey P."/>
            <person name="Gaudet P."/>
            <person name="Anjard C."/>
            <person name="Babu M.M."/>
            <person name="Basu S."/>
            <person name="Bushmanova Y."/>
            <person name="van der Wel H."/>
            <person name="Katoh-Kurasawa M."/>
            <person name="Dinh C."/>
            <person name="Coutinho P.M."/>
            <person name="Saito T."/>
            <person name="Elias M."/>
            <person name="Schaap P."/>
            <person name="Kay R.R."/>
            <person name="Henrissat B."/>
            <person name="Eichinger L."/>
            <person name="Rivero F."/>
            <person name="Putnam N.H."/>
            <person name="West C.M."/>
            <person name="Loomis W.F."/>
            <person name="Chisholm R.L."/>
            <person name="Shaulsky G."/>
            <person name="Strassmann J.E."/>
            <person name="Queller D.C."/>
            <person name="Kuspa A."/>
            <person name="Grigoriev I.V."/>
        </authorList>
    </citation>
    <scope>NUCLEOTIDE SEQUENCE [LARGE SCALE GENOMIC DNA]</scope>
    <source>
        <strain evidence="6">QSDP1</strain>
    </source>
</reference>
<proteinExistence type="predicted"/>
<dbReference type="SMART" id="SM00033">
    <property type="entry name" value="CH"/>
    <property type="match status" value="1"/>
</dbReference>
<feature type="compositionally biased region" description="Low complexity" evidence="1">
    <location>
        <begin position="288"/>
        <end position="299"/>
    </location>
</feature>
<sequence length="1005" mass="114742">MNNYNNSSKEVQWVQNILKEKEIIVNSIDDFKDSVIIIELLQVITNRPITKYFKKPRTRIQSIENASIALNFMKNNSFQISTLYSPQDIADGNEKTIKSIIYIIYLFGQGKKLKISRIRKNSRRIPFNADGMINQSITTTPISSNKIDNEEIILEDTDSEEEDLHLDSIHDDDGDTTEEEDNINNSDQKRSPIVSSTSSFEAQSSTSSLSSLNSVASTSVTGSSTNSTSSWKRESRQSIVDNSSSGRNSRRFSGMVTRSAILSLKSPLMSASSGSIPNMNNEEASGDSSSLSTSSLPTPSQGWFKVKVDEKKKEKPITKVPLLVKISPVDFDRYNNPDFLGKIVDCQRFIRGYKSRKVLKQRKKFNNHRNRCFGEILSTEETYVQCVEMIVNIFYKQIMWNAKVSPTPYLTMPDINTIFSTINQIFSFNSDLLSQLRKVNETWSHYQKVGDIFLSAVPYMKLYKQYCLNYDTAILCLQKAKKNQTFNLFIKACLDHPENKMKQSLESLLITVVQRIPRYILLINDLLSHTWKDHPDYENLQNALRKIQSVASEVNKSIKIAELQSKVLEIQKSLVGWDEEKGELVQPTRLFVKQGYILDCQLDTRFSKDLQKLTYFLFNNAILITEKENSSHRFQLKYFFDLNDPSTKLKDIEDSQVIKNSFQLILGRTTAFLATENNDEKSYLLNHIQNCKQSKQNRPSTIILDNNNSSSTNLIKDTEKNNLENNNGENNINNSLENLDINNNDNNDNSNNDNDNINNNSNNENSDNTNINNENNNINNENNNLEFNTDKSYTVIINKSESKKEAGKKEYTVYNISISDDETGECFNIVKRYSDFDNLNKKLTKKFPTEKLKDLPKKHYINSLGSNTVESRRLMLEVYLQHLFQIESIKQSIYLKNFISQPSLNEQSAENSQTTSPSSTSPAPTSPVTNGKHKSLDDLKPYLTFRLKKEKSSSKLKKEKSNANLISPSQSVEELNNTNININTNTNTNTDTDTDTNMNTNNNDN</sequence>
<dbReference type="SUPFAM" id="SSF64268">
    <property type="entry name" value="PX domain"/>
    <property type="match status" value="1"/>
</dbReference>
<feature type="compositionally biased region" description="Low complexity" evidence="1">
    <location>
        <begin position="723"/>
        <end position="785"/>
    </location>
</feature>
<dbReference type="PROSITE" id="PS50195">
    <property type="entry name" value="PX"/>
    <property type="match status" value="1"/>
</dbReference>
<dbReference type="Proteomes" id="UP000001064">
    <property type="component" value="Unassembled WGS sequence"/>
</dbReference>
<feature type="region of interest" description="Disordered" evidence="1">
    <location>
        <begin position="949"/>
        <end position="1005"/>
    </location>
</feature>
<feature type="region of interest" description="Disordered" evidence="1">
    <location>
        <begin position="270"/>
        <end position="299"/>
    </location>
</feature>
<dbReference type="CDD" id="cd00160">
    <property type="entry name" value="RhoGEF"/>
    <property type="match status" value="1"/>
</dbReference>
<evidence type="ECO:0000313" key="6">
    <source>
        <dbReference type="Proteomes" id="UP000001064"/>
    </source>
</evidence>
<dbReference type="STRING" id="5786.F0ZP99"/>
<dbReference type="PROSITE" id="PS50096">
    <property type="entry name" value="IQ"/>
    <property type="match status" value="1"/>
</dbReference>
<gene>
    <name evidence="5" type="ORF">DICPUDRAFT_153591</name>
</gene>
<protein>
    <recommendedName>
        <fullName evidence="7">DH domain-containing protein</fullName>
    </recommendedName>
</protein>
<dbReference type="SMART" id="SM00325">
    <property type="entry name" value="RhoGEF"/>
    <property type="match status" value="1"/>
</dbReference>
<evidence type="ECO:0008006" key="7">
    <source>
        <dbReference type="Google" id="ProtNLM"/>
    </source>
</evidence>
<dbReference type="InterPro" id="IPR036871">
    <property type="entry name" value="PX_dom_sf"/>
</dbReference>
<dbReference type="EMBL" id="GL871106">
    <property type="protein sequence ID" value="EGC34238.1"/>
    <property type="molecule type" value="Genomic_DNA"/>
</dbReference>
<dbReference type="SUPFAM" id="SSF50729">
    <property type="entry name" value="PH domain-like"/>
    <property type="match status" value="1"/>
</dbReference>
<dbReference type="Gene3D" id="1.10.418.10">
    <property type="entry name" value="Calponin-like domain"/>
    <property type="match status" value="1"/>
</dbReference>
<feature type="region of interest" description="Disordered" evidence="1">
    <location>
        <begin position="906"/>
        <end position="937"/>
    </location>
</feature>
<evidence type="ECO:0000259" key="2">
    <source>
        <dbReference type="PROSITE" id="PS50010"/>
    </source>
</evidence>
<evidence type="ECO:0000256" key="1">
    <source>
        <dbReference type="SAM" id="MobiDB-lite"/>
    </source>
</evidence>
<dbReference type="eggNOG" id="KOG2101">
    <property type="taxonomic scope" value="Eukaryota"/>
</dbReference>
<evidence type="ECO:0000259" key="3">
    <source>
        <dbReference type="PROSITE" id="PS50021"/>
    </source>
</evidence>
<feature type="compositionally biased region" description="Polar residues" evidence="1">
    <location>
        <begin position="962"/>
        <end position="975"/>
    </location>
</feature>
<feature type="domain" description="Calponin-homology (CH)" evidence="3">
    <location>
        <begin position="4"/>
        <end position="109"/>
    </location>
</feature>
<feature type="compositionally biased region" description="Low complexity" evidence="1">
    <location>
        <begin position="242"/>
        <end position="252"/>
    </location>
</feature>
<dbReference type="SUPFAM" id="SSF48065">
    <property type="entry name" value="DBL homology domain (DH-domain)"/>
    <property type="match status" value="1"/>
</dbReference>
<dbReference type="SUPFAM" id="SSF47576">
    <property type="entry name" value="Calponin-homology domain, CH-domain"/>
    <property type="match status" value="1"/>
</dbReference>
<feature type="compositionally biased region" description="Polar residues" evidence="1">
    <location>
        <begin position="270"/>
        <end position="287"/>
    </location>
</feature>
<feature type="compositionally biased region" description="Low complexity" evidence="1">
    <location>
        <begin position="195"/>
        <end position="230"/>
    </location>
</feature>
<dbReference type="KEGG" id="dpp:DICPUDRAFT_153591"/>
<dbReference type="Pfam" id="PF00787">
    <property type="entry name" value="PX"/>
    <property type="match status" value="1"/>
</dbReference>
<feature type="compositionally biased region" description="Basic residues" evidence="1">
    <location>
        <begin position="949"/>
        <end position="958"/>
    </location>
</feature>
<dbReference type="GO" id="GO:0005737">
    <property type="term" value="C:cytoplasm"/>
    <property type="evidence" value="ECO:0000318"/>
    <property type="project" value="GO_Central"/>
</dbReference>
<dbReference type="PROSITE" id="PS50021">
    <property type="entry name" value="CH"/>
    <property type="match status" value="1"/>
</dbReference>
<evidence type="ECO:0000259" key="4">
    <source>
        <dbReference type="PROSITE" id="PS50195"/>
    </source>
</evidence>
<feature type="domain" description="PX" evidence="4">
    <location>
        <begin position="792"/>
        <end position="906"/>
    </location>
</feature>
<feature type="compositionally biased region" description="Acidic residues" evidence="1">
    <location>
        <begin position="172"/>
        <end position="182"/>
    </location>
</feature>
<dbReference type="Pfam" id="PF00621">
    <property type="entry name" value="RhoGEF"/>
    <property type="match status" value="1"/>
</dbReference>
<dbReference type="PANTHER" id="PTHR12673:SF148">
    <property type="entry name" value="PLECKSTRIN DOMAIN-CONTAINING PROTEIN"/>
    <property type="match status" value="1"/>
</dbReference>
<dbReference type="PROSITE" id="PS50010">
    <property type="entry name" value="DH_2"/>
    <property type="match status" value="1"/>
</dbReference>
<dbReference type="InterPro" id="IPR001715">
    <property type="entry name" value="CH_dom"/>
</dbReference>
<dbReference type="InterPro" id="IPR011993">
    <property type="entry name" value="PH-like_dom_sf"/>
</dbReference>
<dbReference type="InterPro" id="IPR000219">
    <property type="entry name" value="DH_dom"/>
</dbReference>
<dbReference type="SMART" id="SM00312">
    <property type="entry name" value="PX"/>
    <property type="match status" value="1"/>
</dbReference>
<evidence type="ECO:0000313" key="5">
    <source>
        <dbReference type="EMBL" id="EGC34238.1"/>
    </source>
</evidence>
<dbReference type="InParanoid" id="F0ZP99"/>
<dbReference type="InterPro" id="IPR036872">
    <property type="entry name" value="CH_dom_sf"/>
</dbReference>
<name>F0ZP99_DICPU</name>
<dbReference type="GeneID" id="10500225"/>
<dbReference type="Pfam" id="PF00307">
    <property type="entry name" value="CH"/>
    <property type="match status" value="1"/>
</dbReference>
<dbReference type="RefSeq" id="XP_003289248.1">
    <property type="nucleotide sequence ID" value="XM_003289200.1"/>
</dbReference>
<keyword evidence="6" id="KW-1185">Reference proteome</keyword>
<dbReference type="InterPro" id="IPR051092">
    <property type="entry name" value="FYVE_RhoGEF_PH"/>
</dbReference>
<dbReference type="eggNOG" id="KOG3522">
    <property type="taxonomic scope" value="Eukaryota"/>
</dbReference>
<feature type="domain" description="DH" evidence="2">
    <location>
        <begin position="368"/>
        <end position="557"/>
    </location>
</feature>
<feature type="compositionally biased region" description="Low complexity" evidence="1">
    <location>
        <begin position="912"/>
        <end position="927"/>
    </location>
</feature>
<feature type="compositionally biased region" description="Low complexity" evidence="1">
    <location>
        <begin position="976"/>
        <end position="1005"/>
    </location>
</feature>
<dbReference type="GO" id="GO:0005085">
    <property type="term" value="F:guanyl-nucleotide exchange factor activity"/>
    <property type="evidence" value="ECO:0000318"/>
    <property type="project" value="GO_Central"/>
</dbReference>
<feature type="region of interest" description="Disordered" evidence="1">
    <location>
        <begin position="719"/>
        <end position="785"/>
    </location>
</feature>
<accession>F0ZP99</accession>
<dbReference type="PANTHER" id="PTHR12673">
    <property type="entry name" value="FACIOGENITAL DYSPLASIA PROTEIN"/>
    <property type="match status" value="1"/>
</dbReference>
<dbReference type="AlphaFoldDB" id="F0ZP99"/>
<dbReference type="OrthoDB" id="660555at2759"/>
<dbReference type="OMA" id="VQCVEMI"/>
<feature type="region of interest" description="Disordered" evidence="1">
    <location>
        <begin position="157"/>
        <end position="252"/>
    </location>
</feature>
<dbReference type="Gene3D" id="2.30.29.30">
    <property type="entry name" value="Pleckstrin-homology domain (PH domain)/Phosphotyrosine-binding domain (PTB)"/>
    <property type="match status" value="1"/>
</dbReference>